<accession>A0A8H8U0Z6</accession>
<dbReference type="InterPro" id="IPR010255">
    <property type="entry name" value="Haem_peroxidase_sf"/>
</dbReference>
<dbReference type="InterPro" id="IPR044831">
    <property type="entry name" value="Ccp1-like"/>
</dbReference>
<feature type="site" description="Transition state stabilizer" evidence="10">
    <location>
        <position position="83"/>
    </location>
</feature>
<dbReference type="EMBL" id="QGMH01000041">
    <property type="protein sequence ID" value="TVY27850.1"/>
    <property type="molecule type" value="Genomic_DNA"/>
</dbReference>
<dbReference type="PRINTS" id="PR00462">
    <property type="entry name" value="LIGNINASE"/>
</dbReference>
<evidence type="ECO:0000256" key="10">
    <source>
        <dbReference type="PIRSR" id="PIRSR601621-3"/>
    </source>
</evidence>
<feature type="binding site" evidence="9">
    <location>
        <position position="237"/>
    </location>
    <ligand>
        <name>Ca(2+)</name>
        <dbReference type="ChEBI" id="CHEBI:29108"/>
        <label>2</label>
    </ligand>
</feature>
<keyword evidence="2 12" id="KW-0575">Peroxidase</keyword>
<dbReference type="GeneID" id="41983305"/>
<dbReference type="InterPro" id="IPR001621">
    <property type="entry name" value="Ligninase"/>
</dbReference>
<dbReference type="GO" id="GO:0042744">
    <property type="term" value="P:hydrogen peroxide catabolic process"/>
    <property type="evidence" value="ECO:0007669"/>
    <property type="project" value="TreeGrafter"/>
</dbReference>
<feature type="binding site" description="axial binding residue" evidence="9">
    <location>
        <position position="212"/>
    </location>
    <ligand>
        <name>heme b</name>
        <dbReference type="ChEBI" id="CHEBI:60344"/>
    </ligand>
    <ligandPart>
        <name>Fe</name>
        <dbReference type="ChEBI" id="CHEBI:18248"/>
    </ligandPart>
</feature>
<dbReference type="GO" id="GO:0020037">
    <property type="term" value="F:heme binding"/>
    <property type="evidence" value="ECO:0007669"/>
    <property type="project" value="UniProtKB-UniRule"/>
</dbReference>
<proteinExistence type="inferred from homology"/>
<dbReference type="InterPro" id="IPR019794">
    <property type="entry name" value="Peroxidases_AS"/>
</dbReference>
<name>A0A8H8U0Z6_9HELO</name>
<feature type="binding site" evidence="9">
    <location>
        <position position="101"/>
    </location>
    <ligand>
        <name>Ca(2+)</name>
        <dbReference type="ChEBI" id="CHEBI:29108"/>
        <label>1</label>
    </ligand>
</feature>
<comment type="similarity">
    <text evidence="1 12">Belongs to the peroxidase family. Ligninase subfamily.</text>
</comment>
<dbReference type="GO" id="GO:0000302">
    <property type="term" value="P:response to reactive oxygen species"/>
    <property type="evidence" value="ECO:0007669"/>
    <property type="project" value="TreeGrafter"/>
</dbReference>
<dbReference type="Pfam" id="PF00141">
    <property type="entry name" value="peroxidase"/>
    <property type="match status" value="1"/>
</dbReference>
<dbReference type="GO" id="GO:0004601">
    <property type="term" value="F:peroxidase activity"/>
    <property type="evidence" value="ECO:0007669"/>
    <property type="project" value="UniProtKB-KW"/>
</dbReference>
<evidence type="ECO:0000256" key="8">
    <source>
        <dbReference type="PIRSR" id="PIRSR601621-1"/>
    </source>
</evidence>
<keyword evidence="4 9" id="KW-0479">Metal-binding</keyword>
<feature type="disulfide bond" evidence="11">
    <location>
        <begin position="74"/>
        <end position="157"/>
    </location>
</feature>
<sequence length="330" mass="34810">MYILRNIIIVATGASLASALDFVEYGNKAFDAIKRNLPDIDIIKPRQLALCPAVWTQVATELSTTFLNTTDLLCNDDARAAIRAAFHDCASWNTSVTGGCDGSLILAPEELTRSENNGLQDIGPKLLALTKKYQAIDSSVTAADMIQFASSVAIVTCPLGPRVQTFVGRTDSSTANVEGLLPDVNAPSADLITLFANKGIDAAELIALIGAHSSSKQFHVDETQAGAPQDDTPGEWDVDFYADTSSKPAGVFVFASDASLAADPQTSATFQSFVGAQAKWNGAFTPAMTKLSLLGIAGGSTGMIDCTAAVPLPRLVPRSLVQRQPIMDRA</sequence>
<feature type="binding site" evidence="9">
    <location>
        <position position="230"/>
    </location>
    <ligand>
        <name>Ca(2+)</name>
        <dbReference type="ChEBI" id="CHEBI:29108"/>
        <label>2</label>
    </ligand>
</feature>
<keyword evidence="12" id="KW-0732">Signal</keyword>
<dbReference type="PANTHER" id="PTHR31356:SF66">
    <property type="entry name" value="CATALASE-PEROXIDASE"/>
    <property type="match status" value="1"/>
</dbReference>
<dbReference type="SMR" id="A0A8H8U0Z6"/>
<protein>
    <recommendedName>
        <fullName evidence="12">Peroxidase</fullName>
        <ecNumber evidence="12">1.11.1.-</ecNumber>
    </recommendedName>
</protein>
<evidence type="ECO:0000256" key="9">
    <source>
        <dbReference type="PIRSR" id="PIRSR601621-2"/>
    </source>
</evidence>
<feature type="binding site" evidence="9">
    <location>
        <position position="103"/>
    </location>
    <ligand>
        <name>Ca(2+)</name>
        <dbReference type="ChEBI" id="CHEBI:29108"/>
        <label>1</label>
    </ligand>
</feature>
<dbReference type="RefSeq" id="XP_031006638.1">
    <property type="nucleotide sequence ID" value="XM_031148081.1"/>
</dbReference>
<gene>
    <name evidence="14" type="primary">MNP1_1</name>
    <name evidence="14" type="ORF">LHYA1_G003107</name>
</gene>
<reference evidence="14 15" key="1">
    <citation type="submission" date="2018-05" db="EMBL/GenBank/DDBJ databases">
        <title>Genome sequencing and assembly of the regulated plant pathogen Lachnellula willkommii and related sister species for the development of diagnostic species identification markers.</title>
        <authorList>
            <person name="Giroux E."/>
            <person name="Bilodeau G."/>
        </authorList>
    </citation>
    <scope>NUCLEOTIDE SEQUENCE [LARGE SCALE GENOMIC DNA]</scope>
    <source>
        <strain evidence="14 15">CBS 185.66</strain>
    </source>
</reference>
<feature type="domain" description="Plant heme peroxidase family profile" evidence="13">
    <location>
        <begin position="78"/>
        <end position="304"/>
    </location>
</feature>
<dbReference type="GO" id="GO:0034599">
    <property type="term" value="P:cellular response to oxidative stress"/>
    <property type="evidence" value="ECO:0007669"/>
    <property type="project" value="InterPro"/>
</dbReference>
<keyword evidence="5 12" id="KW-0560">Oxidoreductase</keyword>
<comment type="cofactor">
    <cofactor evidence="9">
        <name>heme b</name>
        <dbReference type="ChEBI" id="CHEBI:60344"/>
    </cofactor>
    <text evidence="9">Binds 1 heme b (iron(II)-protoporphyrin IX) group per subunit.</text>
</comment>
<evidence type="ECO:0000256" key="11">
    <source>
        <dbReference type="PIRSR" id="PIRSR601621-4"/>
    </source>
</evidence>
<evidence type="ECO:0000256" key="5">
    <source>
        <dbReference type="ARBA" id="ARBA00023002"/>
    </source>
</evidence>
<dbReference type="AlphaFoldDB" id="A0A8H8U0Z6"/>
<keyword evidence="3 9" id="KW-0349">Heme</keyword>
<dbReference type="Gene3D" id="1.10.520.10">
    <property type="match status" value="1"/>
</dbReference>
<dbReference type="Gene3D" id="1.10.420.10">
    <property type="entry name" value="Peroxidase, domain 2"/>
    <property type="match status" value="1"/>
</dbReference>
<feature type="binding site" evidence="9">
    <location>
        <position position="99"/>
    </location>
    <ligand>
        <name>Ca(2+)</name>
        <dbReference type="ChEBI" id="CHEBI:29108"/>
        <label>1</label>
    </ligand>
</feature>
<dbReference type="EC" id="1.11.1.-" evidence="12"/>
<dbReference type="SUPFAM" id="SSF48113">
    <property type="entry name" value="Heme-dependent peroxidases"/>
    <property type="match status" value="1"/>
</dbReference>
<evidence type="ECO:0000313" key="14">
    <source>
        <dbReference type="EMBL" id="TVY27850.1"/>
    </source>
</evidence>
<feature type="active site" description="Proton acceptor" evidence="8">
    <location>
        <position position="87"/>
    </location>
</feature>
<dbReference type="OrthoDB" id="2113341at2759"/>
<feature type="chain" id="PRO_5034278235" description="Peroxidase" evidence="12">
    <location>
        <begin position="20"/>
        <end position="330"/>
    </location>
</feature>
<evidence type="ECO:0000256" key="6">
    <source>
        <dbReference type="ARBA" id="ARBA00023004"/>
    </source>
</evidence>
<dbReference type="Proteomes" id="UP000431533">
    <property type="component" value="Unassembled WGS sequence"/>
</dbReference>
<dbReference type="InterPro" id="IPR002016">
    <property type="entry name" value="Haem_peroxidase"/>
</dbReference>
<comment type="caution">
    <text evidence="14">The sequence shown here is derived from an EMBL/GenBank/DDBJ whole genome shotgun (WGS) entry which is preliminary data.</text>
</comment>
<evidence type="ECO:0000256" key="3">
    <source>
        <dbReference type="ARBA" id="ARBA00022617"/>
    </source>
</evidence>
<keyword evidence="11" id="KW-1015">Disulfide bond</keyword>
<dbReference type="PANTHER" id="PTHR31356">
    <property type="entry name" value="THYLAKOID LUMENAL 29 KDA PROTEIN, CHLOROPLASTIC-RELATED"/>
    <property type="match status" value="1"/>
</dbReference>
<keyword evidence="9 12" id="KW-0106">Calcium</keyword>
<dbReference type="PROSITE" id="PS50873">
    <property type="entry name" value="PEROXIDASE_4"/>
    <property type="match status" value="1"/>
</dbReference>
<dbReference type="PRINTS" id="PR00458">
    <property type="entry name" value="PEROXIDASE"/>
</dbReference>
<evidence type="ECO:0000259" key="13">
    <source>
        <dbReference type="PROSITE" id="PS50873"/>
    </source>
</evidence>
<feature type="binding site" evidence="9">
    <location>
        <position position="213"/>
    </location>
    <ligand>
        <name>Ca(2+)</name>
        <dbReference type="ChEBI" id="CHEBI:29108"/>
        <label>2</label>
    </ligand>
</feature>
<dbReference type="PROSITE" id="PS00436">
    <property type="entry name" value="PEROXIDASE_2"/>
    <property type="match status" value="1"/>
</dbReference>
<feature type="signal peptide" evidence="12">
    <location>
        <begin position="1"/>
        <end position="19"/>
    </location>
</feature>
<dbReference type="GO" id="GO:0046872">
    <property type="term" value="F:metal ion binding"/>
    <property type="evidence" value="ECO:0007669"/>
    <property type="project" value="UniProtKB-UniRule"/>
</dbReference>
<comment type="cofactor">
    <cofactor evidence="9 12">
        <name>Ca(2+)</name>
        <dbReference type="ChEBI" id="CHEBI:29108"/>
    </cofactor>
    <text evidence="9 12">Binds 2 calcium ions per subunit.</text>
</comment>
<keyword evidence="15" id="KW-1185">Reference proteome</keyword>
<keyword evidence="6 9" id="KW-0408">Iron</keyword>
<evidence type="ECO:0000313" key="15">
    <source>
        <dbReference type="Proteomes" id="UP000431533"/>
    </source>
</evidence>
<organism evidence="14 15">
    <name type="scientific">Lachnellula hyalina</name>
    <dbReference type="NCBI Taxonomy" id="1316788"/>
    <lineage>
        <taxon>Eukaryota</taxon>
        <taxon>Fungi</taxon>
        <taxon>Dikarya</taxon>
        <taxon>Ascomycota</taxon>
        <taxon>Pezizomycotina</taxon>
        <taxon>Leotiomycetes</taxon>
        <taxon>Helotiales</taxon>
        <taxon>Lachnaceae</taxon>
        <taxon>Lachnellula</taxon>
    </lineage>
</organism>
<evidence type="ECO:0000256" key="1">
    <source>
        <dbReference type="ARBA" id="ARBA00006089"/>
    </source>
</evidence>
<evidence type="ECO:0000256" key="12">
    <source>
        <dbReference type="RuleBase" id="RU363051"/>
    </source>
</evidence>
<feature type="binding site" evidence="9">
    <location>
        <position position="88"/>
    </location>
    <ligand>
        <name>Ca(2+)</name>
        <dbReference type="ChEBI" id="CHEBI:29108"/>
        <label>1</label>
    </ligand>
</feature>
<evidence type="ECO:0000256" key="4">
    <source>
        <dbReference type="ARBA" id="ARBA00022723"/>
    </source>
</evidence>
<evidence type="ECO:0000256" key="2">
    <source>
        <dbReference type="ARBA" id="ARBA00022559"/>
    </source>
</evidence>
<evidence type="ECO:0000256" key="7">
    <source>
        <dbReference type="ARBA" id="ARBA00023180"/>
    </source>
</evidence>
<feature type="binding site" evidence="9">
    <location>
        <position position="232"/>
    </location>
    <ligand>
        <name>Ca(2+)</name>
        <dbReference type="ChEBI" id="CHEBI:29108"/>
        <label>2</label>
    </ligand>
</feature>
<keyword evidence="7" id="KW-0325">Glycoprotein</keyword>